<evidence type="ECO:0000313" key="3">
    <source>
        <dbReference type="EMBL" id="KAK7090986.1"/>
    </source>
</evidence>
<gene>
    <name evidence="3" type="ORF">V1264_010712</name>
</gene>
<protein>
    <submittedName>
        <fullName evidence="3">Uncharacterized protein</fullName>
    </submittedName>
</protein>
<evidence type="ECO:0000256" key="1">
    <source>
        <dbReference type="SAM" id="Coils"/>
    </source>
</evidence>
<proteinExistence type="predicted"/>
<reference evidence="3 4" key="1">
    <citation type="submission" date="2024-02" db="EMBL/GenBank/DDBJ databases">
        <title>Chromosome-scale genome assembly of the rough periwinkle Littorina saxatilis.</title>
        <authorList>
            <person name="De Jode A."/>
            <person name="Faria R."/>
            <person name="Formenti G."/>
            <person name="Sims Y."/>
            <person name="Smith T.P."/>
            <person name="Tracey A."/>
            <person name="Wood J.M.D."/>
            <person name="Zagrodzka Z.B."/>
            <person name="Johannesson K."/>
            <person name="Butlin R.K."/>
            <person name="Leder E.H."/>
        </authorList>
    </citation>
    <scope>NUCLEOTIDE SEQUENCE [LARGE SCALE GENOMIC DNA]</scope>
    <source>
        <strain evidence="3">Snail1</strain>
        <tissue evidence="3">Muscle</tissue>
    </source>
</reference>
<evidence type="ECO:0000256" key="2">
    <source>
        <dbReference type="SAM" id="MobiDB-lite"/>
    </source>
</evidence>
<feature type="compositionally biased region" description="Basic and acidic residues" evidence="2">
    <location>
        <begin position="334"/>
        <end position="367"/>
    </location>
</feature>
<dbReference type="EMBL" id="JBAMIC010000024">
    <property type="protein sequence ID" value="KAK7090986.1"/>
    <property type="molecule type" value="Genomic_DNA"/>
</dbReference>
<feature type="coiled-coil region" evidence="1">
    <location>
        <begin position="154"/>
        <end position="209"/>
    </location>
</feature>
<dbReference type="AlphaFoldDB" id="A0AAN9AQ39"/>
<feature type="compositionally biased region" description="Basic and acidic residues" evidence="2">
    <location>
        <begin position="376"/>
        <end position="404"/>
    </location>
</feature>
<name>A0AAN9AQ39_9CAEN</name>
<dbReference type="Proteomes" id="UP001374579">
    <property type="component" value="Unassembled WGS sequence"/>
</dbReference>
<feature type="compositionally biased region" description="Basic and acidic residues" evidence="2">
    <location>
        <begin position="418"/>
        <end position="433"/>
    </location>
</feature>
<feature type="region of interest" description="Disordered" evidence="2">
    <location>
        <begin position="331"/>
        <end position="569"/>
    </location>
</feature>
<accession>A0AAN9AQ39</accession>
<feature type="compositionally biased region" description="Low complexity" evidence="2">
    <location>
        <begin position="434"/>
        <end position="443"/>
    </location>
</feature>
<organism evidence="3 4">
    <name type="scientific">Littorina saxatilis</name>
    <dbReference type="NCBI Taxonomy" id="31220"/>
    <lineage>
        <taxon>Eukaryota</taxon>
        <taxon>Metazoa</taxon>
        <taxon>Spiralia</taxon>
        <taxon>Lophotrochozoa</taxon>
        <taxon>Mollusca</taxon>
        <taxon>Gastropoda</taxon>
        <taxon>Caenogastropoda</taxon>
        <taxon>Littorinimorpha</taxon>
        <taxon>Littorinoidea</taxon>
        <taxon>Littorinidae</taxon>
        <taxon>Littorina</taxon>
    </lineage>
</organism>
<keyword evidence="1" id="KW-0175">Coiled coil</keyword>
<feature type="compositionally biased region" description="Polar residues" evidence="2">
    <location>
        <begin position="79"/>
        <end position="89"/>
    </location>
</feature>
<sequence length="569" mass="65174">MPAEPNSFRIICGRFVAIFISFMQARAKHAVAMFRYTLRARSAQVHCVFLTVILLQLLVCANDIETNPGPPMINGEGGSMSTSPSDDNDRITSSYTDISAQQQLDRVFTAINQLARNVSELSDRLSISEKGHKQTASRIDKRLGEMECTINKKLAEVEGEHNVLRLDIDVLEDRCEDTRSLTQKLEKTVENLEAKVETMDNESRRKNLLFFGIPRVFGETGDDCESKVRDVIYHDMRIHETVLICHVQRIGSAILVQFQSSKQREATLRGVKELRAIRSPVYVREDFTKKVRRRREGLGPLLKQLREDGKRARLRQDRLITEDGTYTYDLEEQEYQRLEPNYRPDGRQEAAEIQQPREDRHQSRPTDNEGWNSHTSWERNNYRPTNRQDRPAENRHQWPKERQHTNSNSNNDRHRARWERQDHSADDSKEGRTTRQYTHQYTQNVNKPPGATSADYDLPLHINTHSTSPEGSRLRGYGRGRGRGSPFSHCPRHASPGFDDGSPTEEGATLPRTSQASTGTTTRPSEAFDDAEPRTQSNDSDRADSSRTHPHQHLQAVHTHATRNPKNGL</sequence>
<feature type="region of interest" description="Disordered" evidence="2">
    <location>
        <begin position="70"/>
        <end position="89"/>
    </location>
</feature>
<comment type="caution">
    <text evidence="3">The sequence shown here is derived from an EMBL/GenBank/DDBJ whole genome shotgun (WGS) entry which is preliminary data.</text>
</comment>
<feature type="compositionally biased region" description="Polar residues" evidence="2">
    <location>
        <begin position="511"/>
        <end position="524"/>
    </location>
</feature>
<evidence type="ECO:0000313" key="4">
    <source>
        <dbReference type="Proteomes" id="UP001374579"/>
    </source>
</evidence>
<keyword evidence="4" id="KW-1185">Reference proteome</keyword>